<accession>A0A9D1RA36</accession>
<dbReference type="Gene3D" id="3.40.50.1000">
    <property type="entry name" value="HAD superfamily/HAD-like"/>
    <property type="match status" value="1"/>
</dbReference>
<comment type="caution">
    <text evidence="1">The sequence shown here is derived from an EMBL/GenBank/DDBJ whole genome shotgun (WGS) entry which is preliminary data.</text>
</comment>
<dbReference type="SUPFAM" id="SSF56784">
    <property type="entry name" value="HAD-like"/>
    <property type="match status" value="1"/>
</dbReference>
<protein>
    <submittedName>
        <fullName evidence="1">ATPase P</fullName>
    </submittedName>
</protein>
<dbReference type="InterPro" id="IPR023214">
    <property type="entry name" value="HAD_sf"/>
</dbReference>
<dbReference type="AlphaFoldDB" id="A0A9D1RA36"/>
<dbReference type="InterPro" id="IPR036412">
    <property type="entry name" value="HAD-like_sf"/>
</dbReference>
<evidence type="ECO:0000313" key="2">
    <source>
        <dbReference type="Proteomes" id="UP000824263"/>
    </source>
</evidence>
<dbReference type="EMBL" id="DXGF01000146">
    <property type="protein sequence ID" value="HIW84333.1"/>
    <property type="molecule type" value="Genomic_DNA"/>
</dbReference>
<gene>
    <name evidence="1" type="ORF">H9873_08420</name>
</gene>
<evidence type="ECO:0000313" key="1">
    <source>
        <dbReference type="EMBL" id="HIW84333.1"/>
    </source>
</evidence>
<sequence>MKIEIPGYKELDLRYLVLDYNGTIAMGGKIKESVKERIRRLAEEMEIVVLTADTYGTAEEACRDLPVRIRTFPNENALPAKMAVVEELGLDACAAIGNGRNDKLMLRASALAVAVIEQEGMCGRLLNEADVCTRSIEDALDLLLYPVRLVATLRG</sequence>
<dbReference type="Proteomes" id="UP000824263">
    <property type="component" value="Unassembled WGS sequence"/>
</dbReference>
<organism evidence="1 2">
    <name type="scientific">Candidatus Dorea gallistercoris</name>
    <dbReference type="NCBI Taxonomy" id="2838542"/>
    <lineage>
        <taxon>Bacteria</taxon>
        <taxon>Bacillati</taxon>
        <taxon>Bacillota</taxon>
        <taxon>Clostridia</taxon>
        <taxon>Lachnospirales</taxon>
        <taxon>Lachnospiraceae</taxon>
        <taxon>Dorea</taxon>
    </lineage>
</organism>
<name>A0A9D1RA36_9FIRM</name>
<reference evidence="1" key="1">
    <citation type="journal article" date="2021" name="PeerJ">
        <title>Extensive microbial diversity within the chicken gut microbiome revealed by metagenomics and culture.</title>
        <authorList>
            <person name="Gilroy R."/>
            <person name="Ravi A."/>
            <person name="Getino M."/>
            <person name="Pursley I."/>
            <person name="Horton D.L."/>
            <person name="Alikhan N.F."/>
            <person name="Baker D."/>
            <person name="Gharbi K."/>
            <person name="Hall N."/>
            <person name="Watson M."/>
            <person name="Adriaenssens E.M."/>
            <person name="Foster-Nyarko E."/>
            <person name="Jarju S."/>
            <person name="Secka A."/>
            <person name="Antonio M."/>
            <person name="Oren A."/>
            <person name="Chaudhuri R.R."/>
            <person name="La Ragione R."/>
            <person name="Hildebrand F."/>
            <person name="Pallen M.J."/>
        </authorList>
    </citation>
    <scope>NUCLEOTIDE SEQUENCE</scope>
    <source>
        <strain evidence="1">ChiSxjej1B13-11762</strain>
    </source>
</reference>
<proteinExistence type="predicted"/>
<reference evidence="1" key="2">
    <citation type="submission" date="2021-04" db="EMBL/GenBank/DDBJ databases">
        <authorList>
            <person name="Gilroy R."/>
        </authorList>
    </citation>
    <scope>NUCLEOTIDE SEQUENCE</scope>
    <source>
        <strain evidence="1">ChiSxjej1B13-11762</strain>
    </source>
</reference>